<name>A0ABD1LML5_9FABA</name>
<dbReference type="InterPro" id="IPR001810">
    <property type="entry name" value="F-box_dom"/>
</dbReference>
<dbReference type="Proteomes" id="UP001603857">
    <property type="component" value="Unassembled WGS sequence"/>
</dbReference>
<dbReference type="Pfam" id="PF07734">
    <property type="entry name" value="FBA_1"/>
    <property type="match status" value="1"/>
</dbReference>
<organism evidence="2 3">
    <name type="scientific">Flemingia macrophylla</name>
    <dbReference type="NCBI Taxonomy" id="520843"/>
    <lineage>
        <taxon>Eukaryota</taxon>
        <taxon>Viridiplantae</taxon>
        <taxon>Streptophyta</taxon>
        <taxon>Embryophyta</taxon>
        <taxon>Tracheophyta</taxon>
        <taxon>Spermatophyta</taxon>
        <taxon>Magnoliopsida</taxon>
        <taxon>eudicotyledons</taxon>
        <taxon>Gunneridae</taxon>
        <taxon>Pentapetalae</taxon>
        <taxon>rosids</taxon>
        <taxon>fabids</taxon>
        <taxon>Fabales</taxon>
        <taxon>Fabaceae</taxon>
        <taxon>Papilionoideae</taxon>
        <taxon>50 kb inversion clade</taxon>
        <taxon>NPAAA clade</taxon>
        <taxon>indigoferoid/millettioid clade</taxon>
        <taxon>Phaseoleae</taxon>
        <taxon>Flemingia</taxon>
    </lineage>
</organism>
<evidence type="ECO:0000313" key="3">
    <source>
        <dbReference type="Proteomes" id="UP001603857"/>
    </source>
</evidence>
<dbReference type="PANTHER" id="PTHR31672">
    <property type="entry name" value="BNACNNG10540D PROTEIN"/>
    <property type="match status" value="1"/>
</dbReference>
<comment type="caution">
    <text evidence="2">The sequence shown here is derived from an EMBL/GenBank/DDBJ whole genome shotgun (WGS) entry which is preliminary data.</text>
</comment>
<dbReference type="PANTHER" id="PTHR31672:SF13">
    <property type="entry name" value="F-BOX PROTEIN CPR30-LIKE"/>
    <property type="match status" value="1"/>
</dbReference>
<dbReference type="InterPro" id="IPR050796">
    <property type="entry name" value="SCF_F-box_component"/>
</dbReference>
<dbReference type="InterPro" id="IPR017451">
    <property type="entry name" value="F-box-assoc_interact_dom"/>
</dbReference>
<dbReference type="NCBIfam" id="TIGR01640">
    <property type="entry name" value="F_box_assoc_1"/>
    <property type="match status" value="1"/>
</dbReference>
<dbReference type="SMART" id="SM00256">
    <property type="entry name" value="FBOX"/>
    <property type="match status" value="1"/>
</dbReference>
<dbReference type="Pfam" id="PF00646">
    <property type="entry name" value="F-box"/>
    <property type="match status" value="1"/>
</dbReference>
<dbReference type="InterPro" id="IPR036047">
    <property type="entry name" value="F-box-like_dom_sf"/>
</dbReference>
<reference evidence="2 3" key="1">
    <citation type="submission" date="2024-08" db="EMBL/GenBank/DDBJ databases">
        <title>Insights into the chromosomal genome structure of Flemingia macrophylla.</title>
        <authorList>
            <person name="Ding Y."/>
            <person name="Zhao Y."/>
            <person name="Bi W."/>
            <person name="Wu M."/>
            <person name="Zhao G."/>
            <person name="Gong Y."/>
            <person name="Li W."/>
            <person name="Zhang P."/>
        </authorList>
    </citation>
    <scope>NUCLEOTIDE SEQUENCE [LARGE SCALE GENOMIC DNA]</scope>
    <source>
        <strain evidence="2">DYQJB</strain>
        <tissue evidence="2">Leaf</tissue>
    </source>
</reference>
<proteinExistence type="predicted"/>
<dbReference type="CDD" id="cd22157">
    <property type="entry name" value="F-box_AtFBW1-like"/>
    <property type="match status" value="1"/>
</dbReference>
<evidence type="ECO:0000259" key="1">
    <source>
        <dbReference type="PROSITE" id="PS50181"/>
    </source>
</evidence>
<dbReference type="Gene3D" id="1.20.1280.50">
    <property type="match status" value="1"/>
</dbReference>
<feature type="domain" description="F-box" evidence="1">
    <location>
        <begin position="2"/>
        <end position="54"/>
    </location>
</feature>
<protein>
    <recommendedName>
        <fullName evidence="1">F-box domain-containing protein</fullName>
    </recommendedName>
</protein>
<accession>A0ABD1LML5</accession>
<gene>
    <name evidence="2" type="ORF">Fmac_023818</name>
</gene>
<keyword evidence="3" id="KW-1185">Reference proteome</keyword>
<evidence type="ECO:0000313" key="2">
    <source>
        <dbReference type="EMBL" id="KAL2324760.1"/>
    </source>
</evidence>
<sequence>MGSKQEGLPHDVVMNILARLPVKSLLRFKCVSKEWLNLIKSPFFTQQHLLYSSRNPFLLLQRYHCQVLPVPFTCYLVGPHNNNPQITDFPMPFQPPTARIRIVASCNGLLCLREKTKFSLFNPATNRIKNLPVKCRYFGFGFTPQSNDYKIVGISTLVKDVPANLDHDRVGRAHVYSLNSGSSKEIDAVKLQPFCSFSTPVAITGNVFWLAKKGYDRNSDYVVSFDIEREFFTLLNGPPSPTGSHSYSKNLLAVCNDKLAMFHHYFRGIREPYSFDLWVLEGSDNRDVVGECWVKMYSVGPFSRILYPLSIWRDEVVCEEAVCEEGIRFAGGKKVVSLFNPFTYESKNLLAHRNDRAYAPFTYAESLVQL</sequence>
<dbReference type="PROSITE" id="PS50181">
    <property type="entry name" value="FBOX"/>
    <property type="match status" value="1"/>
</dbReference>
<dbReference type="SUPFAM" id="SSF81383">
    <property type="entry name" value="F-box domain"/>
    <property type="match status" value="1"/>
</dbReference>
<dbReference type="EMBL" id="JBGMDY010000008">
    <property type="protein sequence ID" value="KAL2324760.1"/>
    <property type="molecule type" value="Genomic_DNA"/>
</dbReference>
<dbReference type="InterPro" id="IPR006527">
    <property type="entry name" value="F-box-assoc_dom_typ1"/>
</dbReference>
<dbReference type="AlphaFoldDB" id="A0ABD1LML5"/>